<dbReference type="Pfam" id="PF13392">
    <property type="entry name" value="HNH_3"/>
    <property type="match status" value="1"/>
</dbReference>
<sequence>MSRHWPQEKLSRLAEIYPDQTAAACAEQLGKTVPEIYRQARALGLQKSAAFYAGPASGRRDNSPSLWVEPMRKRLIEIYPDNTAAFCAAELGVSIGQIYSAVARMGLKKSEAFKASAKSGRLDGIRGAETRFGRGQVARKKGMKGLALGSRTTQYPPGHKPFNWVPIGSERLVDGYLQRKMTDTGYPPKDWKFVHRLMWEEANGPIPAGHMLVFRDGNRAHIALDNLELITRAEHMRRHTLHNYPPELAECVLLRSQITRHINRREGK</sequence>
<evidence type="ECO:0000313" key="3">
    <source>
        <dbReference type="Proteomes" id="UP000587070"/>
    </source>
</evidence>
<dbReference type="InterPro" id="IPR044925">
    <property type="entry name" value="His-Me_finger_sf"/>
</dbReference>
<evidence type="ECO:0000259" key="1">
    <source>
        <dbReference type="Pfam" id="PF13392"/>
    </source>
</evidence>
<dbReference type="Proteomes" id="UP000587070">
    <property type="component" value="Unassembled WGS sequence"/>
</dbReference>
<dbReference type="RefSeq" id="WP_221227779.1">
    <property type="nucleotide sequence ID" value="NZ_JACIGE010000010.1"/>
</dbReference>
<reference evidence="2 3" key="1">
    <citation type="submission" date="2020-08" db="EMBL/GenBank/DDBJ databases">
        <title>Genome sequencing of Purple Non-Sulfur Bacteria from various extreme environments.</title>
        <authorList>
            <person name="Mayer M."/>
        </authorList>
    </citation>
    <scope>NUCLEOTIDE SEQUENCE [LARGE SCALE GENOMIC DNA]</scope>
    <source>
        <strain evidence="2 3">2761</strain>
    </source>
</reference>
<dbReference type="AlphaFoldDB" id="A0A840GCH4"/>
<proteinExistence type="predicted"/>
<keyword evidence="3" id="KW-1185">Reference proteome</keyword>
<gene>
    <name evidence="2" type="ORF">GGD90_002740</name>
</gene>
<name>A0A840GCH4_RHOTE</name>
<feature type="domain" description="HNH nuclease" evidence="1">
    <location>
        <begin position="192"/>
        <end position="237"/>
    </location>
</feature>
<dbReference type="SUPFAM" id="SSF54060">
    <property type="entry name" value="His-Me finger endonucleases"/>
    <property type="match status" value="1"/>
</dbReference>
<protein>
    <recommendedName>
        <fullName evidence="1">HNH nuclease domain-containing protein</fullName>
    </recommendedName>
</protein>
<comment type="caution">
    <text evidence="2">The sequence shown here is derived from an EMBL/GenBank/DDBJ whole genome shotgun (WGS) entry which is preliminary data.</text>
</comment>
<evidence type="ECO:0000313" key="2">
    <source>
        <dbReference type="EMBL" id="MBB4248348.1"/>
    </source>
</evidence>
<dbReference type="EMBL" id="JACIGE010000010">
    <property type="protein sequence ID" value="MBB4248348.1"/>
    <property type="molecule type" value="Genomic_DNA"/>
</dbReference>
<organism evidence="2 3">
    <name type="scientific">Rhodocyclus tenuis</name>
    <name type="common">Rhodospirillum tenue</name>
    <dbReference type="NCBI Taxonomy" id="1066"/>
    <lineage>
        <taxon>Bacteria</taxon>
        <taxon>Pseudomonadati</taxon>
        <taxon>Pseudomonadota</taxon>
        <taxon>Betaproteobacteria</taxon>
        <taxon>Rhodocyclales</taxon>
        <taxon>Rhodocyclaceae</taxon>
        <taxon>Rhodocyclus</taxon>
    </lineage>
</organism>
<dbReference type="InterPro" id="IPR003615">
    <property type="entry name" value="HNH_nuc"/>
</dbReference>
<dbReference type="Gene3D" id="3.90.75.20">
    <property type="match status" value="1"/>
</dbReference>
<accession>A0A840GCH4</accession>